<dbReference type="Gene3D" id="3.40.50.80">
    <property type="entry name" value="Nucleotide-binding domain of ferredoxin-NADP reductase (FNR) module"/>
    <property type="match status" value="1"/>
</dbReference>
<dbReference type="PROSITE" id="PS51085">
    <property type="entry name" value="2FE2S_FER_2"/>
    <property type="match status" value="1"/>
</dbReference>
<dbReference type="Pfam" id="PF00175">
    <property type="entry name" value="NAD_binding_1"/>
    <property type="match status" value="1"/>
</dbReference>
<gene>
    <name evidence="3" type="ORF">IAD42_06405</name>
</gene>
<dbReference type="PRINTS" id="PR00410">
    <property type="entry name" value="PHEHYDRXLASE"/>
</dbReference>
<dbReference type="InterPro" id="IPR017938">
    <property type="entry name" value="Riboflavin_synthase-like_b-brl"/>
</dbReference>
<dbReference type="Pfam" id="PF00111">
    <property type="entry name" value="Fer2"/>
    <property type="match status" value="1"/>
</dbReference>
<evidence type="ECO:0000313" key="4">
    <source>
        <dbReference type="Proteomes" id="UP000886876"/>
    </source>
</evidence>
<sequence length="390" mass="43485">MKVKVGLIGVFDMLKFKNLRRNRAEMIASAEAKPLPATDKVNELAKRLHPKAQYLKIAEIVQETHDAKSFILVPDTEAGTTVLAPFKAGSYINLRTELAGSVARRTYSLSSSPKEALEGKYRVTVKLKEGGFLSVWLHNEAKVGDKLTATEPGGHITHSGIRDCKHVVGLAGGSGITPFMSMAKAIDEGTEDFEMTLLYGARTEADLVFRADFDAIAARCPKVKVVYVLSEEKKEGFESGFISSELIKKYAGAEPYSIYVVGPGAMCDFLDRELPKLGLAQKYIRMERTEDVYDAGAAKDYTLTVHYRDETHTIPARSDETVLTAFERAGLAVNNKCRVGYCGFCRSRLIKGEYHANRYEQLRIADKQFHYFHPCCSYPMSDMEIEVYSR</sequence>
<dbReference type="InterPro" id="IPR017927">
    <property type="entry name" value="FAD-bd_FR_type"/>
</dbReference>
<dbReference type="PANTHER" id="PTHR47354">
    <property type="entry name" value="NADH OXIDOREDUCTASE HCR"/>
    <property type="match status" value="1"/>
</dbReference>
<accession>A0A9D1G6H5</accession>
<dbReference type="InterPro" id="IPR050415">
    <property type="entry name" value="MRET"/>
</dbReference>
<dbReference type="InterPro" id="IPR036010">
    <property type="entry name" value="2Fe-2S_ferredoxin-like_sf"/>
</dbReference>
<dbReference type="PANTHER" id="PTHR47354:SF5">
    <property type="entry name" value="PROTEIN RFBI"/>
    <property type="match status" value="1"/>
</dbReference>
<dbReference type="EMBL" id="DVJS01000159">
    <property type="protein sequence ID" value="HIS97589.1"/>
    <property type="molecule type" value="Genomic_DNA"/>
</dbReference>
<proteinExistence type="predicted"/>
<feature type="domain" description="2Fe-2S ferredoxin-type" evidence="1">
    <location>
        <begin position="301"/>
        <end position="390"/>
    </location>
</feature>
<dbReference type="GO" id="GO:0016491">
    <property type="term" value="F:oxidoreductase activity"/>
    <property type="evidence" value="ECO:0007669"/>
    <property type="project" value="InterPro"/>
</dbReference>
<dbReference type="InterPro" id="IPR012675">
    <property type="entry name" value="Beta-grasp_dom_sf"/>
</dbReference>
<dbReference type="Pfam" id="PF00970">
    <property type="entry name" value="FAD_binding_6"/>
    <property type="match status" value="1"/>
</dbReference>
<dbReference type="SUPFAM" id="SSF54292">
    <property type="entry name" value="2Fe-2S ferredoxin-like"/>
    <property type="match status" value="1"/>
</dbReference>
<dbReference type="InterPro" id="IPR001041">
    <property type="entry name" value="2Fe-2S_ferredoxin-type"/>
</dbReference>
<evidence type="ECO:0000259" key="1">
    <source>
        <dbReference type="PROSITE" id="PS51085"/>
    </source>
</evidence>
<dbReference type="Proteomes" id="UP000886876">
    <property type="component" value="Unassembled WGS sequence"/>
</dbReference>
<comment type="caution">
    <text evidence="3">The sequence shown here is derived from an EMBL/GenBank/DDBJ whole genome shotgun (WGS) entry which is preliminary data.</text>
</comment>
<dbReference type="SUPFAM" id="SSF63380">
    <property type="entry name" value="Riboflavin synthase domain-like"/>
    <property type="match status" value="1"/>
</dbReference>
<protein>
    <submittedName>
        <fullName evidence="3">Iron-sulfur cluster-binding domain-containing protein</fullName>
    </submittedName>
</protein>
<evidence type="ECO:0000313" key="3">
    <source>
        <dbReference type="EMBL" id="HIS97589.1"/>
    </source>
</evidence>
<name>A0A9D1G6H5_9FIRM</name>
<dbReference type="PROSITE" id="PS51384">
    <property type="entry name" value="FAD_FR"/>
    <property type="match status" value="1"/>
</dbReference>
<dbReference type="InterPro" id="IPR001433">
    <property type="entry name" value="OxRdtase_FAD/NAD-bd"/>
</dbReference>
<dbReference type="GO" id="GO:0051536">
    <property type="term" value="F:iron-sulfur cluster binding"/>
    <property type="evidence" value="ECO:0007669"/>
    <property type="project" value="InterPro"/>
</dbReference>
<dbReference type="Gene3D" id="2.40.30.10">
    <property type="entry name" value="Translation factors"/>
    <property type="match status" value="1"/>
</dbReference>
<organism evidence="3 4">
    <name type="scientific">Candidatus Scatomorpha pullistercoris</name>
    <dbReference type="NCBI Taxonomy" id="2840929"/>
    <lineage>
        <taxon>Bacteria</taxon>
        <taxon>Bacillati</taxon>
        <taxon>Bacillota</taxon>
        <taxon>Clostridia</taxon>
        <taxon>Eubacteriales</taxon>
        <taxon>Candidatus Scatomorpha</taxon>
    </lineage>
</organism>
<dbReference type="InterPro" id="IPR008333">
    <property type="entry name" value="Cbr1-like_FAD-bd_dom"/>
</dbReference>
<dbReference type="InterPro" id="IPR039261">
    <property type="entry name" value="FNR_nucleotide-bd"/>
</dbReference>
<feature type="domain" description="FAD-binding FR-type" evidence="2">
    <location>
        <begin position="50"/>
        <end position="159"/>
    </location>
</feature>
<reference evidence="3" key="1">
    <citation type="submission" date="2020-10" db="EMBL/GenBank/DDBJ databases">
        <authorList>
            <person name="Gilroy R."/>
        </authorList>
    </citation>
    <scope>NUCLEOTIDE SEQUENCE</scope>
    <source>
        <strain evidence="3">ChiHecec3B27-6122</strain>
    </source>
</reference>
<dbReference type="AlphaFoldDB" id="A0A9D1G6H5"/>
<dbReference type="Gene3D" id="3.10.20.30">
    <property type="match status" value="1"/>
</dbReference>
<reference evidence="3" key="2">
    <citation type="journal article" date="2021" name="PeerJ">
        <title>Extensive microbial diversity within the chicken gut microbiome revealed by metagenomics and culture.</title>
        <authorList>
            <person name="Gilroy R."/>
            <person name="Ravi A."/>
            <person name="Getino M."/>
            <person name="Pursley I."/>
            <person name="Horton D.L."/>
            <person name="Alikhan N.F."/>
            <person name="Baker D."/>
            <person name="Gharbi K."/>
            <person name="Hall N."/>
            <person name="Watson M."/>
            <person name="Adriaenssens E.M."/>
            <person name="Foster-Nyarko E."/>
            <person name="Jarju S."/>
            <person name="Secka A."/>
            <person name="Antonio M."/>
            <person name="Oren A."/>
            <person name="Chaudhuri R.R."/>
            <person name="La Ragione R."/>
            <person name="Hildebrand F."/>
            <person name="Pallen M.J."/>
        </authorList>
    </citation>
    <scope>NUCLEOTIDE SEQUENCE</scope>
    <source>
        <strain evidence="3">ChiHecec3B27-6122</strain>
    </source>
</reference>
<evidence type="ECO:0000259" key="2">
    <source>
        <dbReference type="PROSITE" id="PS51384"/>
    </source>
</evidence>
<dbReference type="SUPFAM" id="SSF52343">
    <property type="entry name" value="Ferredoxin reductase-like, C-terminal NADP-linked domain"/>
    <property type="match status" value="1"/>
</dbReference>
<dbReference type="CDD" id="cd00207">
    <property type="entry name" value="fer2"/>
    <property type="match status" value="1"/>
</dbReference>